<dbReference type="Gene3D" id="1.10.1660.10">
    <property type="match status" value="1"/>
</dbReference>
<name>A0ABV5FHW8_9FLAO</name>
<sequence>MNNKNLIQIKQFCLYNEIEDTFITQLNNYGLIEIIVLEEEQYLQPEQLPSIEKMIRLHYDLKINLEGIDAIAHLLNKIEILQKNLIATQNKLRLFEQYQVE</sequence>
<evidence type="ECO:0000313" key="2">
    <source>
        <dbReference type="Proteomes" id="UP001589589"/>
    </source>
</evidence>
<dbReference type="EMBL" id="JBHMEX010000013">
    <property type="protein sequence ID" value="MFB9063154.1"/>
    <property type="molecule type" value="Genomic_DNA"/>
</dbReference>
<reference evidence="1 2" key="1">
    <citation type="submission" date="2024-09" db="EMBL/GenBank/DDBJ databases">
        <authorList>
            <person name="Sun Q."/>
            <person name="Mori K."/>
        </authorList>
    </citation>
    <scope>NUCLEOTIDE SEQUENCE [LARGE SCALE GENOMIC DNA]</scope>
    <source>
        <strain evidence="1 2">CECT 7908</strain>
    </source>
</reference>
<proteinExistence type="predicted"/>
<evidence type="ECO:0000313" key="1">
    <source>
        <dbReference type="EMBL" id="MFB9063154.1"/>
    </source>
</evidence>
<organism evidence="1 2">
    <name type="scientific">Flavobacterium branchiarum</name>
    <dbReference type="NCBI Taxonomy" id="1114870"/>
    <lineage>
        <taxon>Bacteria</taxon>
        <taxon>Pseudomonadati</taxon>
        <taxon>Bacteroidota</taxon>
        <taxon>Flavobacteriia</taxon>
        <taxon>Flavobacteriales</taxon>
        <taxon>Flavobacteriaceae</taxon>
        <taxon>Flavobacterium</taxon>
    </lineage>
</organism>
<dbReference type="RefSeq" id="WP_290265981.1">
    <property type="nucleotide sequence ID" value="NZ_JAUFQQ010000005.1"/>
</dbReference>
<comment type="caution">
    <text evidence="1">The sequence shown here is derived from an EMBL/GenBank/DDBJ whole genome shotgun (WGS) entry which is preliminary data.</text>
</comment>
<keyword evidence="2" id="KW-1185">Reference proteome</keyword>
<dbReference type="Pfam" id="PF13591">
    <property type="entry name" value="MerR_2"/>
    <property type="match status" value="1"/>
</dbReference>
<dbReference type="Proteomes" id="UP001589589">
    <property type="component" value="Unassembled WGS sequence"/>
</dbReference>
<accession>A0ABV5FHW8</accession>
<protein>
    <submittedName>
        <fullName evidence="1">Chaperone modulator CbpM</fullName>
    </submittedName>
</protein>
<gene>
    <name evidence="1" type="ORF">ACFFUQ_03905</name>
</gene>